<dbReference type="SUPFAM" id="SSF52540">
    <property type="entry name" value="P-loop containing nucleoside triphosphate hydrolases"/>
    <property type="match status" value="1"/>
</dbReference>
<gene>
    <name evidence="4" type="ordered locus">AXYL_02549</name>
</gene>
<dbReference type="eggNOG" id="COG1643">
    <property type="taxonomic scope" value="Bacteria"/>
</dbReference>
<keyword evidence="4" id="KW-0347">Helicase</keyword>
<keyword evidence="4" id="KW-0067">ATP-binding</keyword>
<dbReference type="GO" id="GO:0004386">
    <property type="term" value="F:helicase activity"/>
    <property type="evidence" value="ECO:0007669"/>
    <property type="project" value="UniProtKB-KW"/>
</dbReference>
<dbReference type="InterPro" id="IPR041679">
    <property type="entry name" value="DNA2/NAM7-like_C"/>
</dbReference>
<proteinExistence type="predicted"/>
<reference evidence="4 5" key="1">
    <citation type="journal article" date="2011" name="J. Bacteriol.">
        <title>Complete genome sequence of the haloaromatic acid-degrading bacterium Achromobacter xylosoxidans A8.</title>
        <authorList>
            <person name="Strnad H."/>
            <person name="Ridl J."/>
            <person name="Paces J."/>
            <person name="Kolar M."/>
            <person name="Vlcek C."/>
            <person name="Paces V."/>
        </authorList>
    </citation>
    <scope>NUCLEOTIDE SEQUENCE [LARGE SCALE GENOMIC DNA]</scope>
    <source>
        <strain evidence="4 5">A8</strain>
    </source>
</reference>
<sequence>MELAINDKQPQSMPPGPVFDFIDHLDDWLEYLTKVLELSIDDRLTCVKYERQIKFLIRFRQGANCNINHNRLLHHYYSSKDSRQGDRVGVDGSAGSRQRRPLDKEAEQKVKAIMDEASQVMALDNMSLIINKPIQPGYDDPDDHAFKLIKSAMAAEDLFFLQGPPGTGKTTAIVEIILQTLKAKPNARILVTSETHVAVDNALDRLCKIGDDQMRSKTMRYPRYAVTEYESEHTQGTAAAIRANEVWNKALNFAPRLTNVLYNVLEQGDVENGEVQVPRWQFQNLADNHQIIGVTCNQIDHLLDADSEDFDLAIVDECSKATLPEWIMAMCVARKCILVGDHKQLPPTFCEEENDALDTLAISKARLIKDGVIDRIFENLPATMKGQLGKQYRMLPHIGSFISENFYSGSLDHHREESDHEFTHFGWFTYESRGFRVPVRQGGVLENQREVEIITHRLLEMCQRRKGKAANSHDRKLSVAVITPYRAQCRALKEAIKTLDIKEHLAVEVDTVDAFQGRQADIVFFSFVRTTGPATFYGDARRMNVAISRARDAVYLVGDLKYVESKNIEVLSKLARLQQITNFDDA</sequence>
<feature type="region of interest" description="Disordered" evidence="1">
    <location>
        <begin position="81"/>
        <end position="106"/>
    </location>
</feature>
<protein>
    <submittedName>
        <fullName evidence="4">Superfamily I DNA and RNA helicases and helicase subunits-like protein</fullName>
    </submittedName>
</protein>
<evidence type="ECO:0000259" key="3">
    <source>
        <dbReference type="Pfam" id="PF13087"/>
    </source>
</evidence>
<dbReference type="OrthoDB" id="9757917at2"/>
<accession>E3HPN6</accession>
<dbReference type="KEGG" id="axy:AXYL_02549"/>
<organism evidence="4 5">
    <name type="scientific">Achromobacter xylosoxidans (strain A8)</name>
    <dbReference type="NCBI Taxonomy" id="762376"/>
    <lineage>
        <taxon>Bacteria</taxon>
        <taxon>Pseudomonadati</taxon>
        <taxon>Pseudomonadota</taxon>
        <taxon>Betaproteobacteria</taxon>
        <taxon>Burkholderiales</taxon>
        <taxon>Alcaligenaceae</taxon>
        <taxon>Achromobacter</taxon>
    </lineage>
</organism>
<dbReference type="Gene3D" id="3.40.50.300">
    <property type="entry name" value="P-loop containing nucleotide triphosphate hydrolases"/>
    <property type="match status" value="2"/>
</dbReference>
<dbReference type="InterPro" id="IPR027417">
    <property type="entry name" value="P-loop_NTPase"/>
</dbReference>
<dbReference type="Pfam" id="PF13086">
    <property type="entry name" value="AAA_11"/>
    <property type="match status" value="2"/>
</dbReference>
<dbReference type="PANTHER" id="PTHR10887:SF495">
    <property type="entry name" value="HELICASE SENATAXIN ISOFORM X1-RELATED"/>
    <property type="match status" value="1"/>
</dbReference>
<dbReference type="EMBL" id="CP002287">
    <property type="protein sequence ID" value="ADP15870.1"/>
    <property type="molecule type" value="Genomic_DNA"/>
</dbReference>
<dbReference type="RefSeq" id="WP_013393190.1">
    <property type="nucleotide sequence ID" value="NC_014640.1"/>
</dbReference>
<dbReference type="CDD" id="cd18808">
    <property type="entry name" value="SF1_C_Upf1"/>
    <property type="match status" value="1"/>
</dbReference>
<dbReference type="STRING" id="762376.AXYL_02549"/>
<evidence type="ECO:0000259" key="2">
    <source>
        <dbReference type="Pfam" id="PF13086"/>
    </source>
</evidence>
<evidence type="ECO:0000313" key="5">
    <source>
        <dbReference type="Proteomes" id="UP000006876"/>
    </source>
</evidence>
<dbReference type="HOGENOM" id="CLU_519573_0_0_4"/>
<dbReference type="PATRIC" id="fig|762376.5.peg.2550"/>
<dbReference type="Proteomes" id="UP000006876">
    <property type="component" value="Chromosome"/>
</dbReference>
<name>E3HPN6_ACHXA</name>
<feature type="domain" description="DNA2/NAM7 helicase-like C-terminal" evidence="3">
    <location>
        <begin position="383"/>
        <end position="560"/>
    </location>
</feature>
<feature type="domain" description="DNA2/NAM7 helicase helicase" evidence="2">
    <location>
        <begin position="283"/>
        <end position="350"/>
    </location>
</feature>
<feature type="domain" description="DNA2/NAM7 helicase helicase" evidence="2">
    <location>
        <begin position="147"/>
        <end position="228"/>
    </location>
</feature>
<dbReference type="PANTHER" id="PTHR10887">
    <property type="entry name" value="DNA2/NAM7 HELICASE FAMILY"/>
    <property type="match status" value="1"/>
</dbReference>
<dbReference type="eggNOG" id="COG1112">
    <property type="taxonomic scope" value="Bacteria"/>
</dbReference>
<keyword evidence="4" id="KW-0378">Hydrolase</keyword>
<dbReference type="InterPro" id="IPR045055">
    <property type="entry name" value="DNA2/NAM7-like"/>
</dbReference>
<dbReference type="InterPro" id="IPR047187">
    <property type="entry name" value="SF1_C_Upf1"/>
</dbReference>
<dbReference type="Pfam" id="PF13087">
    <property type="entry name" value="AAA_12"/>
    <property type="match status" value="1"/>
</dbReference>
<dbReference type="InterPro" id="IPR041677">
    <property type="entry name" value="DNA2/NAM7_AAA_11"/>
</dbReference>
<keyword evidence="4" id="KW-0547">Nucleotide-binding</keyword>
<evidence type="ECO:0000256" key="1">
    <source>
        <dbReference type="SAM" id="MobiDB-lite"/>
    </source>
</evidence>
<evidence type="ECO:0000313" key="4">
    <source>
        <dbReference type="EMBL" id="ADP15870.1"/>
    </source>
</evidence>
<dbReference type="AlphaFoldDB" id="E3HPN6"/>